<accession>A0ABD0M4X7</accession>
<proteinExistence type="predicted"/>
<comment type="caution">
    <text evidence="2">The sequence shown here is derived from an EMBL/GenBank/DDBJ whole genome shotgun (WGS) entry which is preliminary data.</text>
</comment>
<feature type="region of interest" description="Disordered" evidence="1">
    <location>
        <begin position="15"/>
        <end position="51"/>
    </location>
</feature>
<sequence>MATVASAFRFLSGCVDQDGAEPKHDARSGRPTWRETGPPCSRPQQNGTREQLLHTAHRRAGRCLEEALHERRHQTTVWFQLICQTLLNIV</sequence>
<dbReference type="Proteomes" id="UP001519460">
    <property type="component" value="Unassembled WGS sequence"/>
</dbReference>
<evidence type="ECO:0000313" key="3">
    <source>
        <dbReference type="Proteomes" id="UP001519460"/>
    </source>
</evidence>
<gene>
    <name evidence="2" type="ORF">BaRGS_00002513</name>
</gene>
<evidence type="ECO:0000313" key="2">
    <source>
        <dbReference type="EMBL" id="KAK7506401.1"/>
    </source>
</evidence>
<organism evidence="2 3">
    <name type="scientific">Batillaria attramentaria</name>
    <dbReference type="NCBI Taxonomy" id="370345"/>
    <lineage>
        <taxon>Eukaryota</taxon>
        <taxon>Metazoa</taxon>
        <taxon>Spiralia</taxon>
        <taxon>Lophotrochozoa</taxon>
        <taxon>Mollusca</taxon>
        <taxon>Gastropoda</taxon>
        <taxon>Caenogastropoda</taxon>
        <taxon>Sorbeoconcha</taxon>
        <taxon>Cerithioidea</taxon>
        <taxon>Batillariidae</taxon>
        <taxon>Batillaria</taxon>
    </lineage>
</organism>
<dbReference type="AlphaFoldDB" id="A0ABD0M4X7"/>
<dbReference type="EMBL" id="JACVVK020000007">
    <property type="protein sequence ID" value="KAK7506401.1"/>
    <property type="molecule type" value="Genomic_DNA"/>
</dbReference>
<evidence type="ECO:0000256" key="1">
    <source>
        <dbReference type="SAM" id="MobiDB-lite"/>
    </source>
</evidence>
<name>A0ABD0M4X7_9CAEN</name>
<reference evidence="2 3" key="1">
    <citation type="journal article" date="2023" name="Sci. Data">
        <title>Genome assembly of the Korean intertidal mud-creeper Batillaria attramentaria.</title>
        <authorList>
            <person name="Patra A.K."/>
            <person name="Ho P.T."/>
            <person name="Jun S."/>
            <person name="Lee S.J."/>
            <person name="Kim Y."/>
            <person name="Won Y.J."/>
        </authorList>
    </citation>
    <scope>NUCLEOTIDE SEQUENCE [LARGE SCALE GENOMIC DNA]</scope>
    <source>
        <strain evidence="2">Wonlab-2016</strain>
    </source>
</reference>
<keyword evidence="3" id="KW-1185">Reference proteome</keyword>
<protein>
    <submittedName>
        <fullName evidence="2">Uncharacterized protein</fullName>
    </submittedName>
</protein>